<feature type="domain" description="ATPase AAA-type core" evidence="4">
    <location>
        <begin position="148"/>
        <end position="193"/>
    </location>
</feature>
<name>A0A6A6DL97_9PEZI</name>
<comment type="similarity">
    <text evidence="3">Belongs to the AAA ATPase family.</text>
</comment>
<evidence type="ECO:0000259" key="5">
    <source>
        <dbReference type="Pfam" id="PF25426"/>
    </source>
</evidence>
<dbReference type="Proteomes" id="UP000800200">
    <property type="component" value="Unassembled WGS sequence"/>
</dbReference>
<evidence type="ECO:0000313" key="7">
    <source>
        <dbReference type="Proteomes" id="UP000800200"/>
    </source>
</evidence>
<dbReference type="InterPro" id="IPR050747">
    <property type="entry name" value="Mitochondrial_chaperone_BCS1"/>
</dbReference>
<dbReference type="PANTHER" id="PTHR23070">
    <property type="entry name" value="BCS1 AAA-TYPE ATPASE"/>
    <property type="match status" value="1"/>
</dbReference>
<gene>
    <name evidence="6" type="ORF">K469DRAFT_798232</name>
</gene>
<keyword evidence="2 3" id="KW-0067">ATP-binding</keyword>
<evidence type="ECO:0000256" key="1">
    <source>
        <dbReference type="ARBA" id="ARBA00022741"/>
    </source>
</evidence>
<dbReference type="InterPro" id="IPR003959">
    <property type="entry name" value="ATPase_AAA_core"/>
</dbReference>
<dbReference type="EMBL" id="ML994663">
    <property type="protein sequence ID" value="KAF2179753.1"/>
    <property type="molecule type" value="Genomic_DNA"/>
</dbReference>
<evidence type="ECO:0000256" key="2">
    <source>
        <dbReference type="ARBA" id="ARBA00022840"/>
    </source>
</evidence>
<evidence type="ECO:0000313" key="6">
    <source>
        <dbReference type="EMBL" id="KAF2179753.1"/>
    </source>
</evidence>
<dbReference type="GO" id="GO:0016887">
    <property type="term" value="F:ATP hydrolysis activity"/>
    <property type="evidence" value="ECO:0007669"/>
    <property type="project" value="InterPro"/>
</dbReference>
<dbReference type="PROSITE" id="PS00674">
    <property type="entry name" value="AAA"/>
    <property type="match status" value="1"/>
</dbReference>
<accession>A0A6A6DL97</accession>
<evidence type="ECO:0000256" key="3">
    <source>
        <dbReference type="RuleBase" id="RU003651"/>
    </source>
</evidence>
<protein>
    <submittedName>
        <fullName evidence="6">Uncharacterized protein</fullName>
    </submittedName>
</protein>
<dbReference type="Pfam" id="PF25426">
    <property type="entry name" value="AAA_lid_BCS1"/>
    <property type="match status" value="1"/>
</dbReference>
<reference evidence="6" key="1">
    <citation type="journal article" date="2020" name="Stud. Mycol.">
        <title>101 Dothideomycetes genomes: a test case for predicting lifestyles and emergence of pathogens.</title>
        <authorList>
            <person name="Haridas S."/>
            <person name="Albert R."/>
            <person name="Binder M."/>
            <person name="Bloem J."/>
            <person name="Labutti K."/>
            <person name="Salamov A."/>
            <person name="Andreopoulos B."/>
            <person name="Baker S."/>
            <person name="Barry K."/>
            <person name="Bills G."/>
            <person name="Bluhm B."/>
            <person name="Cannon C."/>
            <person name="Castanera R."/>
            <person name="Culley D."/>
            <person name="Daum C."/>
            <person name="Ezra D."/>
            <person name="Gonzalez J."/>
            <person name="Henrissat B."/>
            <person name="Kuo A."/>
            <person name="Liang C."/>
            <person name="Lipzen A."/>
            <person name="Lutzoni F."/>
            <person name="Magnuson J."/>
            <person name="Mondo S."/>
            <person name="Nolan M."/>
            <person name="Ohm R."/>
            <person name="Pangilinan J."/>
            <person name="Park H.-J."/>
            <person name="Ramirez L."/>
            <person name="Alfaro M."/>
            <person name="Sun H."/>
            <person name="Tritt A."/>
            <person name="Yoshinaga Y."/>
            <person name="Zwiers L.-H."/>
            <person name="Turgeon B."/>
            <person name="Goodwin S."/>
            <person name="Spatafora J."/>
            <person name="Crous P."/>
            <person name="Grigoriev I."/>
        </authorList>
    </citation>
    <scope>NUCLEOTIDE SEQUENCE</scope>
    <source>
        <strain evidence="6">CBS 207.26</strain>
    </source>
</reference>
<keyword evidence="1 3" id="KW-0547">Nucleotide-binding</keyword>
<organism evidence="6 7">
    <name type="scientific">Zopfia rhizophila CBS 207.26</name>
    <dbReference type="NCBI Taxonomy" id="1314779"/>
    <lineage>
        <taxon>Eukaryota</taxon>
        <taxon>Fungi</taxon>
        <taxon>Dikarya</taxon>
        <taxon>Ascomycota</taxon>
        <taxon>Pezizomycotina</taxon>
        <taxon>Dothideomycetes</taxon>
        <taxon>Dothideomycetes incertae sedis</taxon>
        <taxon>Zopfiaceae</taxon>
        <taxon>Zopfia</taxon>
    </lineage>
</organism>
<evidence type="ECO:0000259" key="4">
    <source>
        <dbReference type="Pfam" id="PF00004"/>
    </source>
</evidence>
<sequence>MTCISRLAAKQMSTISLDQEQKANIVADINEYLHLRPLAGMLLGGFHIGEAISFMDLPARERLRSVFRSLVFLGSTSTASALLRLDSLNQTSTSCSADIRRVEDTNKDLNEEDDSGTNNCSLTKVSKLDPTPRNLGQPTNGFKSLISLSGLLSVIDGVASHEGRVLIMTTNHPEKLDAALIRPGRVDMQVQFSLATKGQIRDIFYRMYSTEFDKMKDSSVTLKPSNGKTTAKTIDSAESSLREKGLDDEFYELLHHQTVLDNVELKKLREMADKFASQLPECTLSPAEIQGFLLMRKKEPCRALEEVGN</sequence>
<dbReference type="SUPFAM" id="SSF52540">
    <property type="entry name" value="P-loop containing nucleoside triphosphate hydrolases"/>
    <property type="match status" value="1"/>
</dbReference>
<keyword evidence="7" id="KW-1185">Reference proteome</keyword>
<dbReference type="OrthoDB" id="10251412at2759"/>
<dbReference type="GO" id="GO:0005524">
    <property type="term" value="F:ATP binding"/>
    <property type="evidence" value="ECO:0007669"/>
    <property type="project" value="UniProtKB-KW"/>
</dbReference>
<dbReference type="Pfam" id="PF00004">
    <property type="entry name" value="AAA"/>
    <property type="match status" value="1"/>
</dbReference>
<dbReference type="InterPro" id="IPR003960">
    <property type="entry name" value="ATPase_AAA_CS"/>
</dbReference>
<dbReference type="Gene3D" id="3.40.50.300">
    <property type="entry name" value="P-loop containing nucleotide triphosphate hydrolases"/>
    <property type="match status" value="1"/>
</dbReference>
<dbReference type="InterPro" id="IPR057495">
    <property type="entry name" value="AAA_lid_BCS1"/>
</dbReference>
<dbReference type="AlphaFoldDB" id="A0A6A6DL97"/>
<proteinExistence type="inferred from homology"/>
<feature type="domain" description="Mitochondrial chaperone BCS1-like ATPase lid" evidence="5">
    <location>
        <begin position="198"/>
        <end position="308"/>
    </location>
</feature>
<dbReference type="InterPro" id="IPR027417">
    <property type="entry name" value="P-loop_NTPase"/>
</dbReference>